<accession>A0A2P2N3F1</accession>
<organism evidence="1">
    <name type="scientific">Rhizophora mucronata</name>
    <name type="common">Asiatic mangrove</name>
    <dbReference type="NCBI Taxonomy" id="61149"/>
    <lineage>
        <taxon>Eukaryota</taxon>
        <taxon>Viridiplantae</taxon>
        <taxon>Streptophyta</taxon>
        <taxon>Embryophyta</taxon>
        <taxon>Tracheophyta</taxon>
        <taxon>Spermatophyta</taxon>
        <taxon>Magnoliopsida</taxon>
        <taxon>eudicotyledons</taxon>
        <taxon>Gunneridae</taxon>
        <taxon>Pentapetalae</taxon>
        <taxon>rosids</taxon>
        <taxon>fabids</taxon>
        <taxon>Malpighiales</taxon>
        <taxon>Rhizophoraceae</taxon>
        <taxon>Rhizophora</taxon>
    </lineage>
</organism>
<name>A0A2P2N3F1_RHIMU</name>
<reference evidence="1" key="1">
    <citation type="submission" date="2018-02" db="EMBL/GenBank/DDBJ databases">
        <title>Rhizophora mucronata_Transcriptome.</title>
        <authorList>
            <person name="Meera S.P."/>
            <person name="Sreeshan A."/>
            <person name="Augustine A."/>
        </authorList>
    </citation>
    <scope>NUCLEOTIDE SEQUENCE</scope>
    <source>
        <tissue evidence="1">Leaf</tissue>
    </source>
</reference>
<proteinExistence type="predicted"/>
<sequence>MLCRPQSRILCAETSPLGVQLFLHTKSNFLLL</sequence>
<dbReference type="AlphaFoldDB" id="A0A2P2N3F1"/>
<evidence type="ECO:0000313" key="1">
    <source>
        <dbReference type="EMBL" id="MBX37013.1"/>
    </source>
</evidence>
<protein>
    <submittedName>
        <fullName evidence="1">Uncharacterized protein</fullName>
    </submittedName>
</protein>
<dbReference type="EMBL" id="GGEC01056529">
    <property type="protein sequence ID" value="MBX37013.1"/>
    <property type="molecule type" value="Transcribed_RNA"/>
</dbReference>